<evidence type="ECO:0000256" key="4">
    <source>
        <dbReference type="ARBA" id="ARBA00023004"/>
    </source>
</evidence>
<dbReference type="Pfam" id="PF02898">
    <property type="entry name" value="NO_synthase"/>
    <property type="match status" value="1"/>
</dbReference>
<comment type="caution">
    <text evidence="7">The sequence shown here is derived from an EMBL/GenBank/DDBJ whole genome shotgun (WGS) entry which is preliminary data.</text>
</comment>
<evidence type="ECO:0000256" key="3">
    <source>
        <dbReference type="ARBA" id="ARBA00023002"/>
    </source>
</evidence>
<evidence type="ECO:0000256" key="1">
    <source>
        <dbReference type="ARBA" id="ARBA00022617"/>
    </source>
</evidence>
<protein>
    <submittedName>
        <fullName evidence="7">Nitric oxide synthase oxygenase</fullName>
    </submittedName>
</protein>
<dbReference type="Gene3D" id="3.90.1230.10">
    <property type="entry name" value="Nitric Oxide Synthase, Chain A, domain 3"/>
    <property type="match status" value="1"/>
</dbReference>
<dbReference type="InterPro" id="IPR050607">
    <property type="entry name" value="NOS"/>
</dbReference>
<keyword evidence="2" id="KW-0479">Metal-binding</keyword>
<dbReference type="SUPFAM" id="SSF56512">
    <property type="entry name" value="Nitric oxide (NO) synthase oxygenase domain"/>
    <property type="match status" value="1"/>
</dbReference>
<feature type="domain" description="Nitric oxide synthase (NOS)" evidence="6">
    <location>
        <begin position="30"/>
        <end position="380"/>
    </location>
</feature>
<dbReference type="PANTHER" id="PTHR43410:SF1">
    <property type="entry name" value="NITRIC OXIDE SYNTHASE"/>
    <property type="match status" value="1"/>
</dbReference>
<sequence>MTAAPVRAVRVGLPPVRETGGSPGEADPVEAEEFIRQHHAEDPRLGPPEPRLEQVRWQIATTGTYRHTPAELSFGARVAWRNSANCIGRLYWRSLRVRDLRAVDDPWGVFVGCVNHLKLATNGGRIRPVITVFAPDLPDRPGPRIVNDQLIRYAGYREPDGSLLGDPRNEALTATALSLGWRAPAHRGRFDLLPLVVQTANRPPLMARLPADVVHEVPITHPELPELAELGLRWHSVPAISNMRLRIGGITYPAAPFNGWYMGTEIGARNFADTDRYNLLPVVAEMLKLDTSAEHTLWRDRAMVEINRAVLYSYHAAGVTITDHHTESARFITHLRGEERAGRSCPADWSWIVPPMSASQTPVFHRYYDTQALLPNFLPAEPEPVARCPFTTTNEVPAGLAAPTHGDPPPVAGTPPVTTGEPTVPVEVESRPRAVTAGVHPRPADVAG</sequence>
<feature type="region of interest" description="Disordered" evidence="5">
    <location>
        <begin position="396"/>
        <end position="448"/>
    </location>
</feature>
<dbReference type="EMBL" id="WVUH01000042">
    <property type="protein sequence ID" value="MBO4205910.1"/>
    <property type="molecule type" value="Genomic_DNA"/>
</dbReference>
<gene>
    <name evidence="7" type="ORF">GSF22_07805</name>
</gene>
<evidence type="ECO:0000256" key="2">
    <source>
        <dbReference type="ARBA" id="ARBA00022723"/>
    </source>
</evidence>
<proteinExistence type="predicted"/>
<feature type="region of interest" description="Disordered" evidence="5">
    <location>
        <begin position="1"/>
        <end position="27"/>
    </location>
</feature>
<dbReference type="Proteomes" id="UP000823521">
    <property type="component" value="Unassembled WGS sequence"/>
</dbReference>
<evidence type="ECO:0000313" key="7">
    <source>
        <dbReference type="EMBL" id="MBO4205910.1"/>
    </source>
</evidence>
<name>A0ABS3VN05_MICEH</name>
<dbReference type="Gene3D" id="3.90.440.10">
    <property type="entry name" value="Nitric Oxide Synthase,Heme Domain,Chain A domain 2"/>
    <property type="match status" value="1"/>
</dbReference>
<dbReference type="InterPro" id="IPR036119">
    <property type="entry name" value="NOS_N_sf"/>
</dbReference>
<keyword evidence="4" id="KW-0408">Iron</keyword>
<evidence type="ECO:0000256" key="5">
    <source>
        <dbReference type="SAM" id="MobiDB-lite"/>
    </source>
</evidence>
<organism evidence="7 8">
    <name type="scientific">Micromonospora echinofusca</name>
    <dbReference type="NCBI Taxonomy" id="47858"/>
    <lineage>
        <taxon>Bacteria</taxon>
        <taxon>Bacillati</taxon>
        <taxon>Actinomycetota</taxon>
        <taxon>Actinomycetes</taxon>
        <taxon>Micromonosporales</taxon>
        <taxon>Micromonosporaceae</taxon>
        <taxon>Micromonospora</taxon>
    </lineage>
</organism>
<keyword evidence="1" id="KW-0349">Heme</keyword>
<dbReference type="PANTHER" id="PTHR43410">
    <property type="entry name" value="NITRIC OXIDE SYNTHASE OXYGENASE"/>
    <property type="match status" value="1"/>
</dbReference>
<dbReference type="InterPro" id="IPR044940">
    <property type="entry name" value="NOS_dom_2"/>
</dbReference>
<dbReference type="InterPro" id="IPR044943">
    <property type="entry name" value="NOS_dom_1"/>
</dbReference>
<evidence type="ECO:0000313" key="8">
    <source>
        <dbReference type="Proteomes" id="UP000823521"/>
    </source>
</evidence>
<dbReference type="RefSeq" id="WP_208812350.1">
    <property type="nucleotide sequence ID" value="NZ_WVUH01000042.1"/>
</dbReference>
<keyword evidence="3" id="KW-0560">Oxidoreductase</keyword>
<reference evidence="7 8" key="1">
    <citation type="submission" date="2019-12" db="EMBL/GenBank/DDBJ databases">
        <title>Whole genome sequencing of endophytic Actinobacterium Micromonospora sp. MPMI6T.</title>
        <authorList>
            <person name="Evv R."/>
            <person name="Podile A.R."/>
        </authorList>
    </citation>
    <scope>NUCLEOTIDE SEQUENCE [LARGE SCALE GENOMIC DNA]</scope>
    <source>
        <strain evidence="7 8">MPMI6</strain>
    </source>
</reference>
<dbReference type="InterPro" id="IPR044944">
    <property type="entry name" value="NOS_dom_3"/>
</dbReference>
<dbReference type="Gene3D" id="3.90.340.10">
    <property type="entry name" value="Nitric Oxide Synthase, Chain A, domain 1"/>
    <property type="match status" value="1"/>
</dbReference>
<evidence type="ECO:0000259" key="6">
    <source>
        <dbReference type="Pfam" id="PF02898"/>
    </source>
</evidence>
<dbReference type="InterPro" id="IPR004030">
    <property type="entry name" value="NOS_N"/>
</dbReference>
<dbReference type="CDD" id="cd00575">
    <property type="entry name" value="NOS_oxygenase"/>
    <property type="match status" value="1"/>
</dbReference>
<accession>A0ABS3VN05</accession>
<feature type="compositionally biased region" description="Low complexity" evidence="5">
    <location>
        <begin position="414"/>
        <end position="427"/>
    </location>
</feature>
<keyword evidence="8" id="KW-1185">Reference proteome</keyword>